<dbReference type="SUPFAM" id="SSF57701">
    <property type="entry name" value="Zn2/Cys6 DNA-binding domain"/>
    <property type="match status" value="1"/>
</dbReference>
<proteinExistence type="predicted"/>
<dbReference type="Pfam" id="PF00172">
    <property type="entry name" value="Zn_clus"/>
    <property type="match status" value="1"/>
</dbReference>
<evidence type="ECO:0000259" key="4">
    <source>
        <dbReference type="PROSITE" id="PS50048"/>
    </source>
</evidence>
<evidence type="ECO:0000313" key="6">
    <source>
        <dbReference type="Proteomes" id="UP000191144"/>
    </source>
</evidence>
<gene>
    <name evidence="5" type="ORF">LAME_0B06744G</name>
</gene>
<accession>A0A1G4IWA3</accession>
<dbReference type="PROSITE" id="PS00463">
    <property type="entry name" value="ZN2_CY6_FUNGAL_1"/>
    <property type="match status" value="1"/>
</dbReference>
<dbReference type="CDD" id="cd00067">
    <property type="entry name" value="GAL4"/>
    <property type="match status" value="1"/>
</dbReference>
<evidence type="ECO:0000256" key="1">
    <source>
        <dbReference type="ARBA" id="ARBA00004123"/>
    </source>
</evidence>
<dbReference type="OrthoDB" id="3598904at2759"/>
<feature type="domain" description="Zn(2)-C6 fungal-type" evidence="4">
    <location>
        <begin position="67"/>
        <end position="97"/>
    </location>
</feature>
<dbReference type="InterPro" id="IPR001138">
    <property type="entry name" value="Zn2Cys6_DnaBD"/>
</dbReference>
<sequence>MGALTPSATQIPDRNKIVVKAEARRGLDVAADCARADAAYVELECHSEAKCGSESKDKPKHNRSRAGCYTCRLRRKKCDEAKPKCGPCSKHMLKCIWPRKGQGPLTKEMREKMKKKIDFYDDGSSEGVRPENKSQYFVNYTLGVQNRGLVLLSSDVQGLGSGLETFSDEQGEDDELDDYDLDRRDSTATEHRIKAIPADAQNFWQSDAALLDQTQESGSSNDEKQQQHQQEQQLVLSIENDPSEEWISHLKSPLAIPGTPTLQAFWEKLLNTDARDSIFSPGFLGLSPTTALQSVDEIAATTTRSALALANNDDDYNMYGLDEELSEKFYDKLMQKFVSWTTSNHEIKRTSVAKLMSQYQFTQQELLLYYTCIYYFLPAVGPQHTLPQLTTTETFVPLLAQHAIVKDVFLCCGATFLAWCQPQKYSDIAEQLYQTCKSLLQDELSSTRIRGDETWVFACFQLLCLTNKLHNGQGESMVDRCVDNLVHSFNIIKRKYHDIEKHGSTPTDRMLIESFMYNYTVSLLVAKDLSKLPNPFGKVFYKLTVLLKSPIFNDCDVEWMNNPVLGPSVDAFCMLAKVSFLSRMQLPLQDTEWQTTAQTLLQECLYYTPPTLPEQVRNDACKYEIYRPGLLCGSIISKACYLLLNKILRFEEFDVRDPQIQGVVKYTIQSMKDIEKGNPLLCILLWSLLVIGAFTVDAEDRLVIKEYLKSTSETIHSYGALKINLLLQLVWDRDDINLLFVRENISQVII</sequence>
<dbReference type="SMART" id="SM00066">
    <property type="entry name" value="GAL4"/>
    <property type="match status" value="1"/>
</dbReference>
<reference evidence="6" key="1">
    <citation type="submission" date="2016-03" db="EMBL/GenBank/DDBJ databases">
        <authorList>
            <person name="Devillers Hugo."/>
        </authorList>
    </citation>
    <scope>NUCLEOTIDE SEQUENCE [LARGE SCALE GENOMIC DNA]</scope>
</reference>
<organism evidence="5 6">
    <name type="scientific">Lachancea meyersii CBS 8951</name>
    <dbReference type="NCBI Taxonomy" id="1266667"/>
    <lineage>
        <taxon>Eukaryota</taxon>
        <taxon>Fungi</taxon>
        <taxon>Dikarya</taxon>
        <taxon>Ascomycota</taxon>
        <taxon>Saccharomycotina</taxon>
        <taxon>Saccharomycetes</taxon>
        <taxon>Saccharomycetales</taxon>
        <taxon>Saccharomycetaceae</taxon>
        <taxon>Lachancea</taxon>
    </lineage>
</organism>
<protein>
    <submittedName>
        <fullName evidence="5">LAME_0B06744g1_1</fullName>
    </submittedName>
</protein>
<dbReference type="PROSITE" id="PS50048">
    <property type="entry name" value="ZN2_CY6_FUNGAL_2"/>
    <property type="match status" value="1"/>
</dbReference>
<dbReference type="Pfam" id="PF11951">
    <property type="entry name" value="Fungal_trans_2"/>
    <property type="match status" value="1"/>
</dbReference>
<dbReference type="Proteomes" id="UP000191144">
    <property type="component" value="Chromosome B"/>
</dbReference>
<dbReference type="InterPro" id="IPR021858">
    <property type="entry name" value="Fun_TF"/>
</dbReference>
<evidence type="ECO:0000256" key="2">
    <source>
        <dbReference type="ARBA" id="ARBA00023242"/>
    </source>
</evidence>
<name>A0A1G4IWA3_9SACH</name>
<dbReference type="PANTHER" id="PTHR37534:SF46">
    <property type="entry name" value="ZN(II)2CYS6 TRANSCRIPTION FACTOR (EUROFUNG)"/>
    <property type="match status" value="1"/>
</dbReference>
<keyword evidence="2" id="KW-0539">Nucleus</keyword>
<comment type="subcellular location">
    <subcellularLocation>
        <location evidence="1">Nucleus</location>
    </subcellularLocation>
</comment>
<dbReference type="GO" id="GO:0000981">
    <property type="term" value="F:DNA-binding transcription factor activity, RNA polymerase II-specific"/>
    <property type="evidence" value="ECO:0007669"/>
    <property type="project" value="InterPro"/>
</dbReference>
<dbReference type="AlphaFoldDB" id="A0A1G4IWA3"/>
<dbReference type="PANTHER" id="PTHR37534">
    <property type="entry name" value="TRANSCRIPTIONAL ACTIVATOR PROTEIN UGA3"/>
    <property type="match status" value="1"/>
</dbReference>
<dbReference type="GO" id="GO:0008270">
    <property type="term" value="F:zinc ion binding"/>
    <property type="evidence" value="ECO:0007669"/>
    <property type="project" value="InterPro"/>
</dbReference>
<dbReference type="Gene3D" id="4.10.240.10">
    <property type="entry name" value="Zn(2)-C6 fungal-type DNA-binding domain"/>
    <property type="match status" value="1"/>
</dbReference>
<keyword evidence="6" id="KW-1185">Reference proteome</keyword>
<feature type="region of interest" description="Disordered" evidence="3">
    <location>
        <begin position="214"/>
        <end position="233"/>
    </location>
</feature>
<dbReference type="InterPro" id="IPR036864">
    <property type="entry name" value="Zn2-C6_fun-type_DNA-bd_sf"/>
</dbReference>
<dbReference type="EMBL" id="LT598478">
    <property type="protein sequence ID" value="SCU81369.1"/>
    <property type="molecule type" value="Genomic_DNA"/>
</dbReference>
<evidence type="ECO:0000256" key="3">
    <source>
        <dbReference type="SAM" id="MobiDB-lite"/>
    </source>
</evidence>
<dbReference type="GO" id="GO:0005634">
    <property type="term" value="C:nucleus"/>
    <property type="evidence" value="ECO:0007669"/>
    <property type="project" value="UniProtKB-SubCell"/>
</dbReference>
<evidence type="ECO:0000313" key="5">
    <source>
        <dbReference type="EMBL" id="SCU81369.1"/>
    </source>
</evidence>